<proteinExistence type="predicted"/>
<reference evidence="1" key="1">
    <citation type="submission" date="2023-10" db="EMBL/GenBank/DDBJ databases">
        <authorList>
            <person name="Rodriguez Cubillos JULIANA M."/>
            <person name="De Vega J."/>
        </authorList>
    </citation>
    <scope>NUCLEOTIDE SEQUENCE</scope>
</reference>
<gene>
    <name evidence="1" type="ORF">MILVUS5_LOCUS27651</name>
</gene>
<organism evidence="1 2">
    <name type="scientific">Trifolium pratense</name>
    <name type="common">Red clover</name>
    <dbReference type="NCBI Taxonomy" id="57577"/>
    <lineage>
        <taxon>Eukaryota</taxon>
        <taxon>Viridiplantae</taxon>
        <taxon>Streptophyta</taxon>
        <taxon>Embryophyta</taxon>
        <taxon>Tracheophyta</taxon>
        <taxon>Spermatophyta</taxon>
        <taxon>Magnoliopsida</taxon>
        <taxon>eudicotyledons</taxon>
        <taxon>Gunneridae</taxon>
        <taxon>Pentapetalae</taxon>
        <taxon>rosids</taxon>
        <taxon>fabids</taxon>
        <taxon>Fabales</taxon>
        <taxon>Fabaceae</taxon>
        <taxon>Papilionoideae</taxon>
        <taxon>50 kb inversion clade</taxon>
        <taxon>NPAAA clade</taxon>
        <taxon>Hologalegina</taxon>
        <taxon>IRL clade</taxon>
        <taxon>Trifolieae</taxon>
        <taxon>Trifolium</taxon>
    </lineage>
</organism>
<evidence type="ECO:0000313" key="1">
    <source>
        <dbReference type="EMBL" id="CAJ2662030.1"/>
    </source>
</evidence>
<comment type="caution">
    <text evidence="1">The sequence shown here is derived from an EMBL/GenBank/DDBJ whole genome shotgun (WGS) entry which is preliminary data.</text>
</comment>
<dbReference type="EMBL" id="CASHSV030000409">
    <property type="protein sequence ID" value="CAJ2662030.1"/>
    <property type="molecule type" value="Genomic_DNA"/>
</dbReference>
<name>A0ACB0KZK5_TRIPR</name>
<keyword evidence="2" id="KW-1185">Reference proteome</keyword>
<sequence>MSGSKSYTWEFHLTSTQQLDAYSWCNIGIKAMIMSICDAYHYSAIFCFSGSAIPSWFPYQCHGHSVVMNTCDPYWWGTEWLVGFALCAVLEHDGMDDTTTEKRDKLRYTIRFESNGQTHFLPDENGCFFYIEV</sequence>
<accession>A0ACB0KZK5</accession>
<protein>
    <submittedName>
        <fullName evidence="1">Uncharacterized protein</fullName>
    </submittedName>
</protein>
<evidence type="ECO:0000313" key="2">
    <source>
        <dbReference type="Proteomes" id="UP001177021"/>
    </source>
</evidence>
<dbReference type="Proteomes" id="UP001177021">
    <property type="component" value="Unassembled WGS sequence"/>
</dbReference>